<dbReference type="PROSITE" id="PS00668">
    <property type="entry name" value="COMPLEX1_ND1_2"/>
    <property type="match status" value="1"/>
</dbReference>
<dbReference type="AlphaFoldDB" id="A0A1S1PIG6"/>
<evidence type="ECO:0000256" key="5">
    <source>
        <dbReference type="HAMAP-Rule" id="MF_01350"/>
    </source>
</evidence>
<dbReference type="GO" id="GO:0003954">
    <property type="term" value="F:NADH dehydrogenase activity"/>
    <property type="evidence" value="ECO:0007669"/>
    <property type="project" value="TreeGrafter"/>
</dbReference>
<evidence type="ECO:0000256" key="4">
    <source>
        <dbReference type="ARBA" id="ARBA00023136"/>
    </source>
</evidence>
<feature type="compositionally biased region" description="Low complexity" evidence="7">
    <location>
        <begin position="422"/>
        <end position="440"/>
    </location>
</feature>
<keyword evidence="3 5" id="KW-1133">Transmembrane helix</keyword>
<feature type="transmembrane region" description="Helical" evidence="5">
    <location>
        <begin position="26"/>
        <end position="50"/>
    </location>
</feature>
<keyword evidence="5" id="KW-1278">Translocase</keyword>
<organism evidence="8 9">
    <name type="scientific">Parafrankia soli</name>
    <dbReference type="NCBI Taxonomy" id="2599596"/>
    <lineage>
        <taxon>Bacteria</taxon>
        <taxon>Bacillati</taxon>
        <taxon>Actinomycetota</taxon>
        <taxon>Actinomycetes</taxon>
        <taxon>Frankiales</taxon>
        <taxon>Frankiaceae</taxon>
        <taxon>Parafrankia</taxon>
    </lineage>
</organism>
<dbReference type="PANTHER" id="PTHR11432:SF3">
    <property type="entry name" value="NADH-UBIQUINONE OXIDOREDUCTASE CHAIN 1"/>
    <property type="match status" value="1"/>
</dbReference>
<proteinExistence type="inferred from homology"/>
<dbReference type="HAMAP" id="MF_01350">
    <property type="entry name" value="NDH1_NuoH"/>
    <property type="match status" value="1"/>
</dbReference>
<dbReference type="EC" id="7.1.1.-" evidence="5"/>
<comment type="function">
    <text evidence="5">NDH-1 shuttles electrons from NADH, via FMN and iron-sulfur (Fe-S) centers, to quinones in the respiratory chain. The immediate electron acceptor for the enzyme in this species is believed to be ubiquinone. Couples the redox reaction to proton translocation (for every two electrons transferred, four hydrogen ions are translocated across the cytoplasmic membrane), and thus conserves the redox energy in a proton gradient. This subunit may bind ubiquinone.</text>
</comment>
<dbReference type="NCBIfam" id="NF004743">
    <property type="entry name" value="PRK06076.1-4"/>
    <property type="match status" value="1"/>
</dbReference>
<evidence type="ECO:0000256" key="7">
    <source>
        <dbReference type="SAM" id="MobiDB-lite"/>
    </source>
</evidence>
<sequence length="466" mass="50150">MTGTSTLLLAANVGDPDMSVLTDDPFWLILIKAVAVFAFLLVMTLFSIVFERKVVAKMQQRVGPNRHGPRGWLQSLADGVKLMLKEDIIPTLADKPIFILAPVISAVPAILAFACIPFGPEVSIFGERTTLQLADLPVSVLYLLAAASLGVYGLILAGWSSGSTYPLLGSLRSAAQIISYEVAMGLAFVAVFIYAGTLSTAGIVQSQHDWWYIALLPSFILYCIAMVGETNRTPFDLPEAEGELVGGFHTEYSSIKFAFFFLAEYINMVTVSAIATTLFLGGWQPPPIPGLSGLDHGWYPLIWFVIKLLLFIFVFIWLRGTLPRLRYDQFMAFGWKVLIPVGLVWVLAVATFRAYQEHVSDRTPWLIGFGVVVGVLLVVAIIDPGAARAQREQEEAERERAESAPSLDRIPWPPPPPPPSDGATRALAGRTAAGSTAAGSGAAGSAGGDKGNTTVIPAGSGPRQES</sequence>
<reference evidence="9" key="1">
    <citation type="submission" date="2016-07" db="EMBL/GenBank/DDBJ databases">
        <title>Frankia sp. NRRL B-16219 Genome sequencing.</title>
        <authorList>
            <person name="Ghodhbane-Gtari F."/>
            <person name="Swanson E."/>
            <person name="Gueddou A."/>
            <person name="Louati M."/>
            <person name="Nouioui I."/>
            <person name="Hezbri K."/>
            <person name="Abebe-Akele F."/>
            <person name="Simpson S."/>
            <person name="Morris K."/>
            <person name="Thomas K."/>
            <person name="Gtari M."/>
            <person name="Tisa L.S."/>
        </authorList>
    </citation>
    <scope>NUCLEOTIDE SEQUENCE [LARGE SCALE GENOMIC DNA]</scope>
    <source>
        <strain evidence="9">NRRL B-16219</strain>
    </source>
</reference>
<feature type="transmembrane region" description="Helical" evidence="5">
    <location>
        <begin position="301"/>
        <end position="318"/>
    </location>
</feature>
<dbReference type="GO" id="GO:0009060">
    <property type="term" value="P:aerobic respiration"/>
    <property type="evidence" value="ECO:0007669"/>
    <property type="project" value="TreeGrafter"/>
</dbReference>
<comment type="subunit">
    <text evidence="5">NDH-1 is composed of 14 different subunits. Subunits NuoA, H, J, K, L, M, N constitute the membrane sector of the complex.</text>
</comment>
<feature type="transmembrane region" description="Helical" evidence="5">
    <location>
        <begin position="97"/>
        <end position="119"/>
    </location>
</feature>
<dbReference type="Proteomes" id="UP000179769">
    <property type="component" value="Unassembled WGS sequence"/>
</dbReference>
<feature type="compositionally biased region" description="Gly residues" evidence="7">
    <location>
        <begin position="441"/>
        <end position="450"/>
    </location>
</feature>
<feature type="transmembrane region" description="Helical" evidence="5">
    <location>
        <begin position="210"/>
        <end position="228"/>
    </location>
</feature>
<keyword evidence="5" id="KW-1003">Cell membrane</keyword>
<dbReference type="OrthoDB" id="9803734at2"/>
<keyword evidence="5 6" id="KW-0520">NAD</keyword>
<dbReference type="GO" id="GO:0048038">
    <property type="term" value="F:quinone binding"/>
    <property type="evidence" value="ECO:0007669"/>
    <property type="project" value="UniProtKB-KW"/>
</dbReference>
<gene>
    <name evidence="5" type="primary">nuoH</name>
    <name evidence="8" type="ORF">BBK14_07255</name>
</gene>
<dbReference type="EMBL" id="MAXA01000257">
    <property type="protein sequence ID" value="OHV21096.1"/>
    <property type="molecule type" value="Genomic_DNA"/>
</dbReference>
<keyword evidence="9" id="KW-1185">Reference proteome</keyword>
<comment type="catalytic activity">
    <reaction evidence="5">
        <text>a quinone + NADH + 5 H(+)(in) = a quinol + NAD(+) + 4 H(+)(out)</text>
        <dbReference type="Rhea" id="RHEA:57888"/>
        <dbReference type="ChEBI" id="CHEBI:15378"/>
        <dbReference type="ChEBI" id="CHEBI:24646"/>
        <dbReference type="ChEBI" id="CHEBI:57540"/>
        <dbReference type="ChEBI" id="CHEBI:57945"/>
        <dbReference type="ChEBI" id="CHEBI:132124"/>
    </reaction>
</comment>
<feature type="compositionally biased region" description="Basic and acidic residues" evidence="7">
    <location>
        <begin position="390"/>
        <end position="402"/>
    </location>
</feature>
<dbReference type="RefSeq" id="WP_071066455.1">
    <property type="nucleotide sequence ID" value="NZ_MAXA01000257.1"/>
</dbReference>
<comment type="similarity">
    <text evidence="5 6">Belongs to the complex I subunit 1 family.</text>
</comment>
<dbReference type="InterPro" id="IPR001694">
    <property type="entry name" value="NADH_UbQ_OxRdtase_su1/FPO"/>
</dbReference>
<feature type="transmembrane region" description="Helical" evidence="5">
    <location>
        <begin position="257"/>
        <end position="281"/>
    </location>
</feature>
<feature type="transmembrane region" description="Helical" evidence="5">
    <location>
        <begin position="330"/>
        <end position="352"/>
    </location>
</feature>
<feature type="transmembrane region" description="Helical" evidence="5">
    <location>
        <begin position="139"/>
        <end position="159"/>
    </location>
</feature>
<keyword evidence="5" id="KW-0874">Quinone</keyword>
<evidence type="ECO:0000256" key="3">
    <source>
        <dbReference type="ARBA" id="ARBA00022989"/>
    </source>
</evidence>
<feature type="transmembrane region" description="Helical" evidence="5">
    <location>
        <begin position="180"/>
        <end position="204"/>
    </location>
</feature>
<evidence type="ECO:0000256" key="6">
    <source>
        <dbReference type="RuleBase" id="RU000471"/>
    </source>
</evidence>
<comment type="subcellular location">
    <subcellularLocation>
        <location evidence="5 6">Cell membrane</location>
        <topology evidence="5 6">Multi-pass membrane protein</topology>
    </subcellularLocation>
    <subcellularLocation>
        <location evidence="1">Membrane</location>
        <topology evidence="1">Multi-pass membrane protein</topology>
    </subcellularLocation>
</comment>
<dbReference type="GO" id="GO:0005886">
    <property type="term" value="C:plasma membrane"/>
    <property type="evidence" value="ECO:0007669"/>
    <property type="project" value="UniProtKB-SubCell"/>
</dbReference>
<keyword evidence="4 5" id="KW-0472">Membrane</keyword>
<protein>
    <recommendedName>
        <fullName evidence="5">NADH-quinone oxidoreductase subunit H</fullName>
        <ecNumber evidence="5">7.1.1.-</ecNumber>
    </recommendedName>
    <alternativeName>
        <fullName evidence="5">NADH dehydrogenase I subunit H</fullName>
    </alternativeName>
    <alternativeName>
        <fullName evidence="5">NDH-1 subunit H</fullName>
    </alternativeName>
</protein>
<evidence type="ECO:0000313" key="8">
    <source>
        <dbReference type="EMBL" id="OHV21096.1"/>
    </source>
</evidence>
<dbReference type="PANTHER" id="PTHR11432">
    <property type="entry name" value="NADH DEHYDROGENASE SUBUNIT 1"/>
    <property type="match status" value="1"/>
</dbReference>
<evidence type="ECO:0000256" key="1">
    <source>
        <dbReference type="ARBA" id="ARBA00004141"/>
    </source>
</evidence>
<evidence type="ECO:0000313" key="9">
    <source>
        <dbReference type="Proteomes" id="UP000179769"/>
    </source>
</evidence>
<name>A0A1S1PIG6_9ACTN</name>
<accession>A0A1S1PIG6</accession>
<evidence type="ECO:0000256" key="2">
    <source>
        <dbReference type="ARBA" id="ARBA00022692"/>
    </source>
</evidence>
<dbReference type="Pfam" id="PF00146">
    <property type="entry name" value="NADHdh"/>
    <property type="match status" value="1"/>
</dbReference>
<keyword evidence="5" id="KW-0830">Ubiquinone</keyword>
<dbReference type="GO" id="GO:0016655">
    <property type="term" value="F:oxidoreductase activity, acting on NAD(P)H, quinone or similar compound as acceptor"/>
    <property type="evidence" value="ECO:0007669"/>
    <property type="project" value="UniProtKB-UniRule"/>
</dbReference>
<feature type="region of interest" description="Disordered" evidence="7">
    <location>
        <begin position="390"/>
        <end position="466"/>
    </location>
</feature>
<feature type="compositionally biased region" description="Pro residues" evidence="7">
    <location>
        <begin position="411"/>
        <end position="420"/>
    </location>
</feature>
<feature type="transmembrane region" description="Helical" evidence="5">
    <location>
        <begin position="364"/>
        <end position="382"/>
    </location>
</feature>
<comment type="caution">
    <text evidence="8">The sequence shown here is derived from an EMBL/GenBank/DDBJ whole genome shotgun (WGS) entry which is preliminary data.</text>
</comment>
<dbReference type="NCBIfam" id="NF004741">
    <property type="entry name" value="PRK06076.1-2"/>
    <property type="match status" value="1"/>
</dbReference>
<dbReference type="InterPro" id="IPR018086">
    <property type="entry name" value="NADH_UbQ_OxRdtase_su1_CS"/>
</dbReference>
<keyword evidence="2 5" id="KW-0812">Transmembrane</keyword>